<keyword evidence="10 12" id="KW-0472">Membrane</keyword>
<evidence type="ECO:0000256" key="8">
    <source>
        <dbReference type="ARBA" id="ARBA00022989"/>
    </source>
</evidence>
<evidence type="ECO:0000256" key="2">
    <source>
        <dbReference type="ARBA" id="ARBA00004653"/>
    </source>
</evidence>
<keyword evidence="8 12" id="KW-1133">Transmembrane helix</keyword>
<feature type="compositionally biased region" description="Low complexity" evidence="11">
    <location>
        <begin position="1"/>
        <end position="23"/>
    </location>
</feature>
<accession>A0A8T0CF62</accession>
<dbReference type="Pfam" id="PF03878">
    <property type="entry name" value="YIF1"/>
    <property type="match status" value="1"/>
</dbReference>
<dbReference type="EMBL" id="MU096336">
    <property type="protein sequence ID" value="KAF7846023.1"/>
    <property type="molecule type" value="Genomic_DNA"/>
</dbReference>
<evidence type="ECO:0000256" key="10">
    <source>
        <dbReference type="ARBA" id="ARBA00023136"/>
    </source>
</evidence>
<dbReference type="GO" id="GO:0030134">
    <property type="term" value="C:COPII-coated ER to Golgi transport vesicle"/>
    <property type="evidence" value="ECO:0007669"/>
    <property type="project" value="TreeGrafter"/>
</dbReference>
<dbReference type="PANTHER" id="PTHR14083:SF0">
    <property type="entry name" value="YIP1D-INTERACTING FACTOR 1, ISOFORM C"/>
    <property type="match status" value="1"/>
</dbReference>
<feature type="non-terminal residue" evidence="13">
    <location>
        <position position="249"/>
    </location>
</feature>
<dbReference type="AlphaFoldDB" id="A0A8T0CF62"/>
<proteinExistence type="inferred from homology"/>
<dbReference type="GO" id="GO:0006888">
    <property type="term" value="P:endoplasmic reticulum to Golgi vesicle-mediated transport"/>
    <property type="evidence" value="ECO:0007669"/>
    <property type="project" value="InterPro"/>
</dbReference>
<feature type="region of interest" description="Disordered" evidence="11">
    <location>
        <begin position="1"/>
        <end position="30"/>
    </location>
</feature>
<gene>
    <name evidence="13" type="ORF">BT93_L5568</name>
</gene>
<evidence type="ECO:0000256" key="5">
    <source>
        <dbReference type="ARBA" id="ARBA00022692"/>
    </source>
</evidence>
<feature type="transmembrane region" description="Helical" evidence="12">
    <location>
        <begin position="179"/>
        <end position="196"/>
    </location>
</feature>
<evidence type="ECO:0000256" key="12">
    <source>
        <dbReference type="SAM" id="Phobius"/>
    </source>
</evidence>
<feature type="transmembrane region" description="Helical" evidence="12">
    <location>
        <begin position="208"/>
        <end position="226"/>
    </location>
</feature>
<evidence type="ECO:0000256" key="9">
    <source>
        <dbReference type="ARBA" id="ARBA00023034"/>
    </source>
</evidence>
<feature type="transmembrane region" description="Helical" evidence="12">
    <location>
        <begin position="142"/>
        <end position="159"/>
    </location>
</feature>
<dbReference type="OrthoDB" id="1077260at2759"/>
<evidence type="ECO:0000313" key="14">
    <source>
        <dbReference type="Proteomes" id="UP000806378"/>
    </source>
</evidence>
<comment type="similarity">
    <text evidence="3">Belongs to the YIF1 family.</text>
</comment>
<dbReference type="InterPro" id="IPR005578">
    <property type="entry name" value="Yif1_fam"/>
</dbReference>
<keyword evidence="6" id="KW-0256">Endoplasmic reticulum</keyword>
<evidence type="ECO:0000313" key="13">
    <source>
        <dbReference type="EMBL" id="KAF7846023.1"/>
    </source>
</evidence>
<organism evidence="13 14">
    <name type="scientific">Corymbia citriodora subsp. variegata</name>
    <dbReference type="NCBI Taxonomy" id="360336"/>
    <lineage>
        <taxon>Eukaryota</taxon>
        <taxon>Viridiplantae</taxon>
        <taxon>Streptophyta</taxon>
        <taxon>Embryophyta</taxon>
        <taxon>Tracheophyta</taxon>
        <taxon>Spermatophyta</taxon>
        <taxon>Magnoliopsida</taxon>
        <taxon>eudicotyledons</taxon>
        <taxon>Gunneridae</taxon>
        <taxon>Pentapetalae</taxon>
        <taxon>rosids</taxon>
        <taxon>malvids</taxon>
        <taxon>Myrtales</taxon>
        <taxon>Myrtaceae</taxon>
        <taxon>Myrtoideae</taxon>
        <taxon>Eucalypteae</taxon>
        <taxon>Corymbia</taxon>
    </lineage>
</organism>
<keyword evidence="9" id="KW-0333">Golgi apparatus</keyword>
<name>A0A8T0CF62_CORYI</name>
<dbReference type="GO" id="GO:0005793">
    <property type="term" value="C:endoplasmic reticulum-Golgi intermediate compartment"/>
    <property type="evidence" value="ECO:0007669"/>
    <property type="project" value="TreeGrafter"/>
</dbReference>
<sequence>MYAPQQQQAFGNMQQQQQAPYGQAQGGMGTDQQPWAQFGMMNDATAQMGMQFGRSAVVAGQDYVNKNITRHLPVTHLLHSFNVSNSYVINKLRIVLFPWRHRCGLSSRVVQRPWSRLVARNESTGQVEGYKAPRDDINSPDMYIPVMALVTYILLAGVVTGTRGDFHPDNLGMTASKSLGIVFIEFCLIKLGTYLLNITGKGTVVDLFSYSGYKFVGIIVALLMQLVRVRGWLYWGVFTYVFCANAFFL</sequence>
<keyword evidence="5 12" id="KW-0812">Transmembrane</keyword>
<comment type="caution">
    <text evidence="13">The sequence shown here is derived from an EMBL/GenBank/DDBJ whole genome shotgun (WGS) entry which is preliminary data.</text>
</comment>
<feature type="transmembrane region" description="Helical" evidence="12">
    <location>
        <begin position="232"/>
        <end position="248"/>
    </location>
</feature>
<protein>
    <submittedName>
        <fullName evidence="13">Uncharacterized protein</fullName>
    </submittedName>
</protein>
<keyword evidence="4" id="KW-0813">Transport</keyword>
<dbReference type="GO" id="GO:0000139">
    <property type="term" value="C:Golgi membrane"/>
    <property type="evidence" value="ECO:0007669"/>
    <property type="project" value="UniProtKB-SubCell"/>
</dbReference>
<evidence type="ECO:0000256" key="1">
    <source>
        <dbReference type="ARBA" id="ARBA00004477"/>
    </source>
</evidence>
<keyword evidence="14" id="KW-1185">Reference proteome</keyword>
<reference evidence="13" key="1">
    <citation type="submission" date="2020-05" db="EMBL/GenBank/DDBJ databases">
        <title>WGS assembly of Corymbia citriodora subspecies variegata.</title>
        <authorList>
            <person name="Barry K."/>
            <person name="Hundley H."/>
            <person name="Shu S."/>
            <person name="Jenkins J."/>
            <person name="Grimwood J."/>
            <person name="Baten A."/>
        </authorList>
    </citation>
    <scope>NUCLEOTIDE SEQUENCE</scope>
    <source>
        <strain evidence="13">CV2-018</strain>
    </source>
</reference>
<comment type="subcellular location">
    <subcellularLocation>
        <location evidence="1">Endoplasmic reticulum membrane</location>
        <topology evidence="1">Multi-pass membrane protein</topology>
    </subcellularLocation>
    <subcellularLocation>
        <location evidence="2">Golgi apparatus membrane</location>
        <topology evidence="2">Multi-pass membrane protein</topology>
    </subcellularLocation>
</comment>
<dbReference type="Proteomes" id="UP000806378">
    <property type="component" value="Unassembled WGS sequence"/>
</dbReference>
<dbReference type="GO" id="GO:0015031">
    <property type="term" value="P:protein transport"/>
    <property type="evidence" value="ECO:0007669"/>
    <property type="project" value="UniProtKB-KW"/>
</dbReference>
<dbReference type="GO" id="GO:0005789">
    <property type="term" value="C:endoplasmic reticulum membrane"/>
    <property type="evidence" value="ECO:0007669"/>
    <property type="project" value="UniProtKB-SubCell"/>
</dbReference>
<evidence type="ECO:0000256" key="6">
    <source>
        <dbReference type="ARBA" id="ARBA00022824"/>
    </source>
</evidence>
<dbReference type="PANTHER" id="PTHR14083">
    <property type="entry name" value="YIP1 INTERACTING FACTOR HOMOLOG YIF1 PROTEIN"/>
    <property type="match status" value="1"/>
</dbReference>
<evidence type="ECO:0000256" key="3">
    <source>
        <dbReference type="ARBA" id="ARBA00009727"/>
    </source>
</evidence>
<keyword evidence="7" id="KW-0653">Protein transport</keyword>
<evidence type="ECO:0000256" key="11">
    <source>
        <dbReference type="SAM" id="MobiDB-lite"/>
    </source>
</evidence>
<evidence type="ECO:0000256" key="4">
    <source>
        <dbReference type="ARBA" id="ARBA00022448"/>
    </source>
</evidence>
<evidence type="ECO:0000256" key="7">
    <source>
        <dbReference type="ARBA" id="ARBA00022927"/>
    </source>
</evidence>
<dbReference type="Gramene" id="rna-gnl|WGS:JABURB|Cocit.L5568.1">
    <property type="protein sequence ID" value="cds-KAF7846023.1"/>
    <property type="gene ID" value="gene-BT93_L5568"/>
</dbReference>